<name>A0A0T6LSU8_WENVI</name>
<comment type="caution">
    <text evidence="2">The sequence shown here is derived from an EMBL/GenBank/DDBJ whole genome shotgun (WGS) entry which is preliminary data.</text>
</comment>
<dbReference type="Proteomes" id="UP000050867">
    <property type="component" value="Unassembled WGS sequence"/>
</dbReference>
<dbReference type="InterPro" id="IPR043917">
    <property type="entry name" value="DUF5753"/>
</dbReference>
<dbReference type="Pfam" id="PF19054">
    <property type="entry name" value="DUF5753"/>
    <property type="match status" value="1"/>
</dbReference>
<accession>A0A0T6LSU8</accession>
<evidence type="ECO:0000313" key="3">
    <source>
        <dbReference type="Proteomes" id="UP000050867"/>
    </source>
</evidence>
<dbReference type="Pfam" id="PF13560">
    <property type="entry name" value="HTH_31"/>
    <property type="match status" value="1"/>
</dbReference>
<sequence length="278" mass="31068">MPSRKPVSGLGMRSPRVMFAAELARLRTDSGRSLRELADEVGWDHTHLHNVERGKSLGGPELVEALDTVYGTSPLLVRLWELAQQGATFRDKYKRYMQLEAEATGIEQYAGSYFPGLLQTEAYARALLWSTPHRAEHEPELEEQLTARLGRQALLTGGSPPFLRTILDEAVLRRSLPHAEAWREQLTHLTEMSALPHVTVQVLPFAAGPHDLLGGSLTLVRRRDGRTAAWLESSKSGELVADAEEAEQRFRLSYDALRDMALSPRESVAFIEHLVKEG</sequence>
<keyword evidence="3" id="KW-1185">Reference proteome</keyword>
<proteinExistence type="predicted"/>
<dbReference type="PROSITE" id="PS50943">
    <property type="entry name" value="HTH_CROC1"/>
    <property type="match status" value="1"/>
</dbReference>
<dbReference type="eggNOG" id="COG1813">
    <property type="taxonomic scope" value="Bacteria"/>
</dbReference>
<dbReference type="CDD" id="cd00093">
    <property type="entry name" value="HTH_XRE"/>
    <property type="match status" value="1"/>
</dbReference>
<protein>
    <recommendedName>
        <fullName evidence="1">HTH cro/C1-type domain-containing protein</fullName>
    </recommendedName>
</protein>
<dbReference type="GO" id="GO:0003677">
    <property type="term" value="F:DNA binding"/>
    <property type="evidence" value="ECO:0007669"/>
    <property type="project" value="InterPro"/>
</dbReference>
<feature type="domain" description="HTH cro/C1-type" evidence="1">
    <location>
        <begin position="23"/>
        <end position="77"/>
    </location>
</feature>
<reference evidence="2 3" key="1">
    <citation type="submission" date="2015-10" db="EMBL/GenBank/DDBJ databases">
        <title>Draft genome sequence of pyrrolomycin-producing Streptomyces vitaminophilus.</title>
        <authorList>
            <person name="Graham D.E."/>
            <person name="Mahan K.M."/>
            <person name="Klingeman D.M."/>
            <person name="Hettich R.L."/>
            <person name="Parry R.J."/>
        </authorList>
    </citation>
    <scope>NUCLEOTIDE SEQUENCE [LARGE SCALE GENOMIC DNA]</scope>
    <source>
        <strain evidence="2 3">ATCC 31673</strain>
    </source>
</reference>
<evidence type="ECO:0000259" key="1">
    <source>
        <dbReference type="PROSITE" id="PS50943"/>
    </source>
</evidence>
<dbReference type="STRING" id="76728.AQ490_21480"/>
<dbReference type="SMART" id="SM00530">
    <property type="entry name" value="HTH_XRE"/>
    <property type="match status" value="1"/>
</dbReference>
<dbReference type="InterPro" id="IPR001387">
    <property type="entry name" value="Cro/C1-type_HTH"/>
</dbReference>
<dbReference type="SUPFAM" id="SSF47413">
    <property type="entry name" value="lambda repressor-like DNA-binding domains"/>
    <property type="match status" value="1"/>
</dbReference>
<organism evidence="2 3">
    <name type="scientific">Wenjunlia vitaminophila</name>
    <name type="common">Streptomyces vitaminophilus</name>
    <dbReference type="NCBI Taxonomy" id="76728"/>
    <lineage>
        <taxon>Bacteria</taxon>
        <taxon>Bacillati</taxon>
        <taxon>Actinomycetota</taxon>
        <taxon>Actinomycetes</taxon>
        <taxon>Kitasatosporales</taxon>
        <taxon>Streptomycetaceae</taxon>
        <taxon>Wenjunlia</taxon>
    </lineage>
</organism>
<dbReference type="EMBL" id="LLZU01000014">
    <property type="protein sequence ID" value="KRV49178.1"/>
    <property type="molecule type" value="Genomic_DNA"/>
</dbReference>
<dbReference type="InterPro" id="IPR010982">
    <property type="entry name" value="Lambda_DNA-bd_dom_sf"/>
</dbReference>
<dbReference type="Gene3D" id="1.10.260.40">
    <property type="entry name" value="lambda repressor-like DNA-binding domains"/>
    <property type="match status" value="1"/>
</dbReference>
<gene>
    <name evidence="2" type="ORF">AQ490_21480</name>
</gene>
<dbReference type="AlphaFoldDB" id="A0A0T6LSU8"/>
<dbReference type="OrthoDB" id="4273809at2"/>
<evidence type="ECO:0000313" key="2">
    <source>
        <dbReference type="EMBL" id="KRV49178.1"/>
    </source>
</evidence>